<proteinExistence type="predicted"/>
<comment type="caution">
    <text evidence="1">The sequence shown here is derived from an EMBL/GenBank/DDBJ whole genome shotgun (WGS) entry which is preliminary data.</text>
</comment>
<gene>
    <name evidence="1" type="ORF">AVEN_194661_1</name>
</gene>
<sequence>METLFLDTWMAHDIIEAPHVLALGLRMRSTFFAISRKVLTIETWFSDIWMVHSISRHPIVVTCLRMHSTCYVISRQPISSILTISRPGLEIFKMLEMGNEW</sequence>
<reference evidence="1 2" key="1">
    <citation type="journal article" date="2019" name="Sci. Rep.">
        <title>Orb-weaving spider Araneus ventricosus genome elucidates the spidroin gene catalogue.</title>
        <authorList>
            <person name="Kono N."/>
            <person name="Nakamura H."/>
            <person name="Ohtoshi R."/>
            <person name="Moran D.A.P."/>
            <person name="Shinohara A."/>
            <person name="Yoshida Y."/>
            <person name="Fujiwara M."/>
            <person name="Mori M."/>
            <person name="Tomita M."/>
            <person name="Arakawa K."/>
        </authorList>
    </citation>
    <scope>NUCLEOTIDE SEQUENCE [LARGE SCALE GENOMIC DNA]</scope>
</reference>
<evidence type="ECO:0000313" key="1">
    <source>
        <dbReference type="EMBL" id="GBL75488.1"/>
    </source>
</evidence>
<evidence type="ECO:0000313" key="2">
    <source>
        <dbReference type="Proteomes" id="UP000499080"/>
    </source>
</evidence>
<name>A0A4Y2A6U3_ARAVE</name>
<dbReference type="Proteomes" id="UP000499080">
    <property type="component" value="Unassembled WGS sequence"/>
</dbReference>
<keyword evidence="2" id="KW-1185">Reference proteome</keyword>
<accession>A0A4Y2A6U3</accession>
<dbReference type="EMBL" id="BGPR01000007">
    <property type="protein sequence ID" value="GBL75488.1"/>
    <property type="molecule type" value="Genomic_DNA"/>
</dbReference>
<protein>
    <submittedName>
        <fullName evidence="1">Uncharacterized protein</fullName>
    </submittedName>
</protein>
<dbReference type="AlphaFoldDB" id="A0A4Y2A6U3"/>
<organism evidence="1 2">
    <name type="scientific">Araneus ventricosus</name>
    <name type="common">Orbweaver spider</name>
    <name type="synonym">Epeira ventricosa</name>
    <dbReference type="NCBI Taxonomy" id="182803"/>
    <lineage>
        <taxon>Eukaryota</taxon>
        <taxon>Metazoa</taxon>
        <taxon>Ecdysozoa</taxon>
        <taxon>Arthropoda</taxon>
        <taxon>Chelicerata</taxon>
        <taxon>Arachnida</taxon>
        <taxon>Araneae</taxon>
        <taxon>Araneomorphae</taxon>
        <taxon>Entelegynae</taxon>
        <taxon>Araneoidea</taxon>
        <taxon>Araneidae</taxon>
        <taxon>Araneus</taxon>
    </lineage>
</organism>